<accession>A0A7S4DKV6</accession>
<dbReference type="EMBL" id="HBIV01010261">
    <property type="protein sequence ID" value="CAE0655758.1"/>
    <property type="molecule type" value="Transcribed_RNA"/>
</dbReference>
<feature type="compositionally biased region" description="Acidic residues" evidence="1">
    <location>
        <begin position="26"/>
        <end position="41"/>
    </location>
</feature>
<dbReference type="AlphaFoldDB" id="A0A7S4DKV6"/>
<evidence type="ECO:0000256" key="1">
    <source>
        <dbReference type="SAM" id="MobiDB-lite"/>
    </source>
</evidence>
<organism evidence="2">
    <name type="scientific">Lotharella globosa</name>
    <dbReference type="NCBI Taxonomy" id="91324"/>
    <lineage>
        <taxon>Eukaryota</taxon>
        <taxon>Sar</taxon>
        <taxon>Rhizaria</taxon>
        <taxon>Cercozoa</taxon>
        <taxon>Chlorarachniophyceae</taxon>
        <taxon>Lotharella</taxon>
    </lineage>
</organism>
<reference evidence="2" key="1">
    <citation type="submission" date="2021-01" db="EMBL/GenBank/DDBJ databases">
        <authorList>
            <person name="Corre E."/>
            <person name="Pelletier E."/>
            <person name="Niang G."/>
            <person name="Scheremetjew M."/>
            <person name="Finn R."/>
            <person name="Kale V."/>
            <person name="Holt S."/>
            <person name="Cochrane G."/>
            <person name="Meng A."/>
            <person name="Brown T."/>
            <person name="Cohen L."/>
        </authorList>
    </citation>
    <scope>NUCLEOTIDE SEQUENCE</scope>
    <source>
        <strain evidence="2">CCCM811</strain>
    </source>
</reference>
<gene>
    <name evidence="2" type="ORF">LGLO00237_LOCUS7719</name>
</gene>
<feature type="region of interest" description="Disordered" evidence="1">
    <location>
        <begin position="1"/>
        <end position="41"/>
    </location>
</feature>
<evidence type="ECO:0000313" key="2">
    <source>
        <dbReference type="EMBL" id="CAE0655758.1"/>
    </source>
</evidence>
<sequence>MWEERCSLSTGNPTRAIRPVEGVAAGDDDPSNDDDDDDGDSDILVRRGDLKAFVWGWLKAMLRVSAREKRRRRRRKREEEERITAAKPRVRVALCIIDISLSNP</sequence>
<protein>
    <submittedName>
        <fullName evidence="2">Uncharacterized protein</fullName>
    </submittedName>
</protein>
<proteinExistence type="predicted"/>
<name>A0A7S4DKV6_9EUKA</name>